<dbReference type="InterPro" id="IPR049082">
    <property type="entry name" value="T7SS_signal"/>
</dbReference>
<dbReference type="OrthoDB" id="3261175at2"/>
<name>A0A4Y5YRK7_9MICO</name>
<feature type="domain" description="Putative T7SS secretion signal" evidence="1">
    <location>
        <begin position="1"/>
        <end position="180"/>
    </location>
</feature>
<protein>
    <recommendedName>
        <fullName evidence="1">Putative T7SS secretion signal domain-containing protein</fullName>
    </recommendedName>
</protein>
<reference evidence="2 3" key="1">
    <citation type="submission" date="2019-06" db="EMBL/GenBank/DDBJ databases">
        <title>Complete genome of Microbacterium foliorum M2.</title>
        <authorList>
            <person name="Cao G."/>
        </authorList>
    </citation>
    <scope>NUCLEOTIDE SEQUENCE [LARGE SCALE GENOMIC DNA]</scope>
    <source>
        <strain evidence="2 3">M2</strain>
    </source>
</reference>
<dbReference type="EMBL" id="CP041040">
    <property type="protein sequence ID" value="QDE35440.1"/>
    <property type="molecule type" value="Genomic_DNA"/>
</dbReference>
<proteinExistence type="predicted"/>
<evidence type="ECO:0000259" key="1">
    <source>
        <dbReference type="Pfam" id="PF21725"/>
    </source>
</evidence>
<dbReference type="Pfam" id="PF21725">
    <property type="entry name" value="T7SS_signal"/>
    <property type="match status" value="1"/>
</dbReference>
<dbReference type="RefSeq" id="WP_140037628.1">
    <property type="nucleotide sequence ID" value="NZ_CP041040.1"/>
</dbReference>
<evidence type="ECO:0000313" key="2">
    <source>
        <dbReference type="EMBL" id="QDE35440.1"/>
    </source>
</evidence>
<dbReference type="Proteomes" id="UP000316125">
    <property type="component" value="Chromosome"/>
</dbReference>
<dbReference type="AlphaFoldDB" id="A0A4Y5YRK7"/>
<accession>A0A4Y5YRK7</accession>
<gene>
    <name evidence="2" type="ORF">FIV50_11990</name>
</gene>
<evidence type="ECO:0000313" key="3">
    <source>
        <dbReference type="Proteomes" id="UP000316125"/>
    </source>
</evidence>
<organism evidence="2 3">
    <name type="scientific">Microbacterium foliorum</name>
    <dbReference type="NCBI Taxonomy" id="104336"/>
    <lineage>
        <taxon>Bacteria</taxon>
        <taxon>Bacillati</taxon>
        <taxon>Actinomycetota</taxon>
        <taxon>Actinomycetes</taxon>
        <taxon>Micrococcales</taxon>
        <taxon>Microbacteriaceae</taxon>
        <taxon>Microbacterium</taxon>
    </lineage>
</organism>
<sequence>MELGQTQSAIDLVPGSVSDVRATAEAWKARSAEATRVRDDLATLDDDGTWKGAAYDAYLERFERQLLHWKRAGDWLRAGASALFTWADALQWAQDEADRAITLWNEAEQQGAAALIAHRAHLRELRIGQGLRHPEIDVPFVDPSGPAHDEAREVLFNARATLEVYARDCAIRLDEAADAARMPLTDAEAATQAQHAMTEVIFNLAVVQPFQATMDMLAISAQTLWEHPDIILELLGGAAMMVGGAAVAAGGGAITVTGVGALAGSPALVVAGVGVAGAGAMMVGDAAGRWLTESHGVSGRIKGLDRGDGRDYLGHFAKGQNDPLWVDKERIGLEMYAKENNADVIRTKVKVDYDGSPQSGRYYDGLEKNDDGPNSYTAIEVKSGSAFEAYSRPGSTQRQFDDAVNGGTPARGVLEGEEILVTKVETVVVP</sequence>